<evidence type="ECO:0000256" key="7">
    <source>
        <dbReference type="RuleBase" id="RU367016"/>
    </source>
</evidence>
<reference evidence="10 11" key="1">
    <citation type="journal article" date="2019" name="Microbiol. Resour. Announc.">
        <title>Draft Genome Sequence of the Most Traditional epsilon-Poly-l-Lysine Producer, Streptomyces albulus NBRC14147.</title>
        <authorList>
            <person name="Yamanaka K."/>
            <person name="Hamano Y."/>
        </authorList>
    </citation>
    <scope>NUCLEOTIDE SEQUENCE [LARGE SCALE GENOMIC DNA]</scope>
    <source>
        <strain evidence="10 11">NBRC 14147</strain>
    </source>
</reference>
<evidence type="ECO:0000256" key="2">
    <source>
        <dbReference type="ARBA" id="ARBA00010792"/>
    </source>
</evidence>
<dbReference type="Pfam" id="PF09335">
    <property type="entry name" value="VTT_dom"/>
    <property type="match status" value="1"/>
</dbReference>
<sequence length="241" mass="24580">MAVMAAALHASTVTEAVNVLDAGSLLAAFGALGVAVVLFAETGLLVGFFLPGDSLLFTAGLLCAPGVGGAVHLALPQVLTAAVVGTLIGSQTGYWIGRRGGRALLAQGRSRKLQEGAARAEEYLARYGHAKAIVLARFVPIVRTVLNPLAGALNVPARTFALWQVVGGLIWAIGLTLAGYALGSSVPNVDRYLLPVVALVVLVSLSPIAVEVLRSRKQRGADGAAAEPTDAPDHATAPPAP</sequence>
<dbReference type="EMBL" id="BHXC01000007">
    <property type="protein sequence ID" value="GCB93705.1"/>
    <property type="molecule type" value="Genomic_DNA"/>
</dbReference>
<comment type="similarity">
    <text evidence="2 7">Belongs to the DedA family.</text>
</comment>
<feature type="region of interest" description="Disordered" evidence="8">
    <location>
        <begin position="218"/>
        <end position="241"/>
    </location>
</feature>
<feature type="domain" description="VTT" evidence="9">
    <location>
        <begin position="50"/>
        <end position="180"/>
    </location>
</feature>
<dbReference type="PANTHER" id="PTHR30353">
    <property type="entry name" value="INNER MEMBRANE PROTEIN DEDA-RELATED"/>
    <property type="match status" value="1"/>
</dbReference>
<evidence type="ECO:0000256" key="4">
    <source>
        <dbReference type="ARBA" id="ARBA00022692"/>
    </source>
</evidence>
<comment type="caution">
    <text evidence="10">The sequence shown here is derived from an EMBL/GenBank/DDBJ whole genome shotgun (WGS) entry which is preliminary data.</text>
</comment>
<dbReference type="AlphaFoldDB" id="A0A401R7V9"/>
<feature type="transmembrane region" description="Helical" evidence="7">
    <location>
        <begin position="26"/>
        <end position="48"/>
    </location>
</feature>
<evidence type="ECO:0000256" key="3">
    <source>
        <dbReference type="ARBA" id="ARBA00022475"/>
    </source>
</evidence>
<evidence type="ECO:0000256" key="5">
    <source>
        <dbReference type="ARBA" id="ARBA00022989"/>
    </source>
</evidence>
<dbReference type="InterPro" id="IPR032818">
    <property type="entry name" value="DedA-like"/>
</dbReference>
<proteinExistence type="inferred from homology"/>
<dbReference type="Proteomes" id="UP000288351">
    <property type="component" value="Unassembled WGS sequence"/>
</dbReference>
<dbReference type="PANTHER" id="PTHR30353:SF0">
    <property type="entry name" value="TRANSMEMBRANE PROTEIN"/>
    <property type="match status" value="1"/>
</dbReference>
<dbReference type="InterPro" id="IPR032816">
    <property type="entry name" value="VTT_dom"/>
</dbReference>
<comment type="subcellular location">
    <subcellularLocation>
        <location evidence="1 7">Cell membrane</location>
        <topology evidence="1 7">Multi-pass membrane protein</topology>
    </subcellularLocation>
</comment>
<feature type="transmembrane region" description="Helical" evidence="7">
    <location>
        <begin position="79"/>
        <end position="97"/>
    </location>
</feature>
<evidence type="ECO:0000313" key="11">
    <source>
        <dbReference type="Proteomes" id="UP000288351"/>
    </source>
</evidence>
<feature type="transmembrane region" description="Helical" evidence="7">
    <location>
        <begin position="192"/>
        <end position="210"/>
    </location>
</feature>
<protein>
    <submittedName>
        <fullName evidence="10">Membrane protein</fullName>
    </submittedName>
</protein>
<dbReference type="GO" id="GO:0005886">
    <property type="term" value="C:plasma membrane"/>
    <property type="evidence" value="ECO:0007669"/>
    <property type="project" value="UniProtKB-SubCell"/>
</dbReference>
<organism evidence="10 11">
    <name type="scientific">Streptomyces noursei</name>
    <name type="common">Streptomyces albulus</name>
    <dbReference type="NCBI Taxonomy" id="1971"/>
    <lineage>
        <taxon>Bacteria</taxon>
        <taxon>Bacillati</taxon>
        <taxon>Actinomycetota</taxon>
        <taxon>Actinomycetes</taxon>
        <taxon>Kitasatosporales</taxon>
        <taxon>Streptomycetaceae</taxon>
        <taxon>Streptomyces</taxon>
    </lineage>
</organism>
<keyword evidence="5 7" id="KW-1133">Transmembrane helix</keyword>
<feature type="compositionally biased region" description="Low complexity" evidence="8">
    <location>
        <begin position="224"/>
        <end position="241"/>
    </location>
</feature>
<feature type="transmembrane region" description="Helical" evidence="7">
    <location>
        <begin position="55"/>
        <end position="73"/>
    </location>
</feature>
<gene>
    <name evidence="10" type="ORF">SALB_06491</name>
</gene>
<name>A0A401R7V9_STRNR</name>
<evidence type="ECO:0000256" key="1">
    <source>
        <dbReference type="ARBA" id="ARBA00004651"/>
    </source>
</evidence>
<evidence type="ECO:0000256" key="6">
    <source>
        <dbReference type="ARBA" id="ARBA00023136"/>
    </source>
</evidence>
<evidence type="ECO:0000259" key="9">
    <source>
        <dbReference type="Pfam" id="PF09335"/>
    </source>
</evidence>
<evidence type="ECO:0000256" key="8">
    <source>
        <dbReference type="SAM" id="MobiDB-lite"/>
    </source>
</evidence>
<accession>A0A401R7V9</accession>
<keyword evidence="6 7" id="KW-0472">Membrane</keyword>
<evidence type="ECO:0000313" key="10">
    <source>
        <dbReference type="EMBL" id="GCB93705.1"/>
    </source>
</evidence>
<keyword evidence="4 7" id="KW-0812">Transmembrane</keyword>
<keyword evidence="3 7" id="KW-1003">Cell membrane</keyword>
<feature type="transmembrane region" description="Helical" evidence="7">
    <location>
        <begin position="160"/>
        <end position="180"/>
    </location>
</feature>